<dbReference type="PANTHER" id="PTHR42880">
    <property type="entry name" value="HOMOCITRATE SYNTHASE"/>
    <property type="match status" value="1"/>
</dbReference>
<dbReference type="Gene3D" id="1.10.238.260">
    <property type="match status" value="1"/>
</dbReference>
<dbReference type="EC" id="2.3.3.14" evidence="3"/>
<dbReference type="Pfam" id="PF22617">
    <property type="entry name" value="HCS_D2"/>
    <property type="match status" value="1"/>
</dbReference>
<dbReference type="InterPro" id="IPR054691">
    <property type="entry name" value="LeuA/HCS_post-cat"/>
</dbReference>
<evidence type="ECO:0000256" key="1">
    <source>
        <dbReference type="ARBA" id="ARBA00022679"/>
    </source>
</evidence>
<gene>
    <name evidence="3" type="ORF">CLPUN_45330</name>
</gene>
<evidence type="ECO:0000259" key="2">
    <source>
        <dbReference type="Pfam" id="PF22617"/>
    </source>
</evidence>
<accession>A0A1S8T6T8</accession>
<name>A0A1S8T6T8_9CLOT</name>
<dbReference type="EMBL" id="LZZM01000215">
    <property type="protein sequence ID" value="OOM73510.1"/>
    <property type="molecule type" value="Genomic_DNA"/>
</dbReference>
<evidence type="ECO:0000313" key="3">
    <source>
        <dbReference type="EMBL" id="OOM73510.1"/>
    </source>
</evidence>
<dbReference type="STRING" id="29367.CLPUN_45330"/>
<keyword evidence="3" id="KW-0012">Acyltransferase</keyword>
<dbReference type="PANTHER" id="PTHR42880:SF1">
    <property type="entry name" value="ISOPROPYLMALATE_HOMOCITRATE_CITRAMALATE SYNTHASE FAMILY PROTEIN"/>
    <property type="match status" value="1"/>
</dbReference>
<feature type="domain" description="2-isopropylmalate synthase/homocitrate synthase post-catalytic" evidence="2">
    <location>
        <begin position="226"/>
        <end position="303"/>
    </location>
</feature>
<protein>
    <submittedName>
        <fullName evidence="3">Homocitrate synthase</fullName>
        <ecNumber evidence="3">2.3.3.14</ecNumber>
    </submittedName>
</protein>
<dbReference type="Proteomes" id="UP000190890">
    <property type="component" value="Unassembled WGS sequence"/>
</dbReference>
<dbReference type="AlphaFoldDB" id="A0A1S8T6T8"/>
<evidence type="ECO:0000313" key="4">
    <source>
        <dbReference type="Proteomes" id="UP000190890"/>
    </source>
</evidence>
<keyword evidence="4" id="KW-1185">Reference proteome</keyword>
<sequence length="322" mass="37016">MKKIKIIDKTIVALKEVYGDKLIGKFFDIKELIKLLHIIGSDCIELTQELYRELSPLPQYIEFKIINGNIVESRTIRNKSVETRTSLIREIEIKEDYNPCSILKNKLSNNDFEDIRITGLQNVIFYDYQKIFSEIANVFNYDIEICIKNKYSAATAMTLEWIKFGGDTVVATFAGIGGYANLEEILGGLSFLEKKEHQGNYKFLPEVLNLFEKITESKLHANMPFIGRDIFNVESGIHVNGIAKNPATYEPYDPSEIGRKRNIIIGKHSGINALEIKLKELNIKYSSENLKFMLENVRKLSTQNRRGLNNEEIKEIYKKCSI</sequence>
<proteinExistence type="predicted"/>
<organism evidence="3 4">
    <name type="scientific">Clostridium puniceum</name>
    <dbReference type="NCBI Taxonomy" id="29367"/>
    <lineage>
        <taxon>Bacteria</taxon>
        <taxon>Bacillati</taxon>
        <taxon>Bacillota</taxon>
        <taxon>Clostridia</taxon>
        <taxon>Eubacteriales</taxon>
        <taxon>Clostridiaceae</taxon>
        <taxon>Clostridium</taxon>
    </lineage>
</organism>
<dbReference type="GO" id="GO:0004410">
    <property type="term" value="F:homocitrate synthase activity"/>
    <property type="evidence" value="ECO:0007669"/>
    <property type="project" value="UniProtKB-EC"/>
</dbReference>
<dbReference type="RefSeq" id="WP_077849459.1">
    <property type="nucleotide sequence ID" value="NZ_LZZM01000215.1"/>
</dbReference>
<comment type="caution">
    <text evidence="3">The sequence shown here is derived from an EMBL/GenBank/DDBJ whole genome shotgun (WGS) entry which is preliminary data.</text>
</comment>
<dbReference type="OrthoDB" id="503431at2"/>
<keyword evidence="1 3" id="KW-0808">Transferase</keyword>
<reference evidence="3 4" key="1">
    <citation type="submission" date="2016-05" db="EMBL/GenBank/DDBJ databases">
        <title>Microbial solvent formation.</title>
        <authorList>
            <person name="Poehlein A."/>
            <person name="Montoya Solano J.D."/>
            <person name="Flitsch S."/>
            <person name="Krabben P."/>
            <person name="Duerre P."/>
            <person name="Daniel R."/>
        </authorList>
    </citation>
    <scope>NUCLEOTIDE SEQUENCE [LARGE SCALE GENOMIC DNA]</scope>
    <source>
        <strain evidence="3 4">DSM 2619</strain>
    </source>
</reference>